<dbReference type="AlphaFoldDB" id="A0A3E2MPH1"/>
<accession>A0A3E2MPH1</accession>
<organism evidence="1 2">
    <name type="scientific">Mycobacterium marinum</name>
    <dbReference type="NCBI Taxonomy" id="1781"/>
    <lineage>
        <taxon>Bacteria</taxon>
        <taxon>Bacillati</taxon>
        <taxon>Actinomycetota</taxon>
        <taxon>Actinomycetes</taxon>
        <taxon>Mycobacteriales</taxon>
        <taxon>Mycobacteriaceae</taxon>
        <taxon>Mycobacterium</taxon>
        <taxon>Mycobacterium ulcerans group</taxon>
    </lineage>
</organism>
<sequence>METGIPVELAGIGLIKLKSIQRLTQWHRLVPVQQSAAVGLLNRVIEPAEIVERYAEILS</sequence>
<protein>
    <submittedName>
        <fullName evidence="1">Uncharacterized protein</fullName>
    </submittedName>
</protein>
<name>A0A3E2MPH1_MYCMR</name>
<proteinExistence type="predicted"/>
<evidence type="ECO:0000313" key="1">
    <source>
        <dbReference type="EMBL" id="RFZ33517.1"/>
    </source>
</evidence>
<reference evidence="1 2" key="1">
    <citation type="journal article" date="2018" name="Sci. Rep.">
        <title>Extensive genomic diversity among Mycobacterium marinum strains revealed by whole genome sequencing.</title>
        <authorList>
            <person name="Das S."/>
            <person name="Pettersson B.M."/>
            <person name="Behra P.R."/>
            <person name="Mallick A."/>
            <person name="Cheramie M."/>
            <person name="Ramesh M."/>
            <person name="Shirreff L."/>
            <person name="DuCote T."/>
            <person name="Dasgupta S."/>
            <person name="Ennis D.G."/>
            <person name="Kirsebom L.A."/>
        </authorList>
    </citation>
    <scope>NUCLEOTIDE SEQUENCE [LARGE SCALE GENOMIC DNA]</scope>
    <source>
        <strain evidence="1 2">Davis1</strain>
    </source>
</reference>
<comment type="caution">
    <text evidence="1">The sequence shown here is derived from an EMBL/GenBank/DDBJ whole genome shotgun (WGS) entry which is preliminary data.</text>
</comment>
<dbReference type="Proteomes" id="UP000257451">
    <property type="component" value="Unassembled WGS sequence"/>
</dbReference>
<gene>
    <name evidence="1" type="ORF">DAVIS_04929</name>
</gene>
<evidence type="ECO:0000313" key="2">
    <source>
        <dbReference type="Proteomes" id="UP000257451"/>
    </source>
</evidence>
<dbReference type="EMBL" id="PEDF01000193">
    <property type="protein sequence ID" value="RFZ33517.1"/>
    <property type="molecule type" value="Genomic_DNA"/>
</dbReference>